<dbReference type="Pfam" id="PF10342">
    <property type="entry name" value="Kre9_KNH"/>
    <property type="match status" value="1"/>
</dbReference>
<dbReference type="InterPro" id="IPR018466">
    <property type="entry name" value="Kre9/Knh1-like_N"/>
</dbReference>
<sequence length="263" mass="26028">MSDFSLFALFTAGLACVVPFADAYTQPVGANPLGNPIYTPNSGDIVPAGKEYNITWGPTTTGTVTLLLLKGPSTNAVPQYAIVESIANSGSYLWTPSTDLEPTKGATGYGIQLIVDASGQYQYSTQFGISNDGHDASSGSSSGAAPASHDSSAANSSAMSSAAANVTAVPTPYSPGTAPMPTVPGTASTGYLPGINSIVQPTGGMTVPTSLQTTPAKSQPGGPAYTSALTSASTTGAVSNSASGLTTSFAGLVIAAGVAVFAL</sequence>
<dbReference type="AlphaFoldDB" id="A0A9W7W475"/>
<feature type="region of interest" description="Disordered" evidence="2">
    <location>
        <begin position="132"/>
        <end position="156"/>
    </location>
</feature>
<dbReference type="InterPro" id="IPR052982">
    <property type="entry name" value="SRP1/TIP1-like"/>
</dbReference>
<reference evidence="5 6" key="2">
    <citation type="journal article" date="2021" name="Curr. Genet.">
        <title>Genetic response to nitrogen starvation in the aggressive Eucalyptus foliar pathogen Teratosphaeria destructans.</title>
        <authorList>
            <person name="Havenga M."/>
            <person name="Wingfield B.D."/>
            <person name="Wingfield M.J."/>
            <person name="Dreyer L.L."/>
            <person name="Roets F."/>
            <person name="Aylward J."/>
        </authorList>
    </citation>
    <scope>NUCLEOTIDE SEQUENCE [LARGE SCALE GENOMIC DNA]</scope>
    <source>
        <strain evidence="5">CMW44962</strain>
    </source>
</reference>
<dbReference type="PANTHER" id="PTHR40633">
    <property type="entry name" value="MATRIX PROTEIN, PUTATIVE (AFU_ORTHOLOGUE AFUA_8G05410)-RELATED"/>
    <property type="match status" value="1"/>
</dbReference>
<evidence type="ECO:0000313" key="5">
    <source>
        <dbReference type="EMBL" id="KAH9833925.1"/>
    </source>
</evidence>
<organism evidence="5 6">
    <name type="scientific">Teratosphaeria destructans</name>
    <dbReference type="NCBI Taxonomy" id="418781"/>
    <lineage>
        <taxon>Eukaryota</taxon>
        <taxon>Fungi</taxon>
        <taxon>Dikarya</taxon>
        <taxon>Ascomycota</taxon>
        <taxon>Pezizomycotina</taxon>
        <taxon>Dothideomycetes</taxon>
        <taxon>Dothideomycetidae</taxon>
        <taxon>Mycosphaerellales</taxon>
        <taxon>Teratosphaeriaceae</taxon>
        <taxon>Teratosphaeria</taxon>
    </lineage>
</organism>
<name>A0A9W7W475_9PEZI</name>
<feature type="domain" description="Yeast cell wall synthesis Kre9/Knh1-like N-terminal" evidence="4">
    <location>
        <begin position="39"/>
        <end position="129"/>
    </location>
</feature>
<comment type="caution">
    <text evidence="5">The sequence shown here is derived from an EMBL/GenBank/DDBJ whole genome shotgun (WGS) entry which is preliminary data.</text>
</comment>
<keyword evidence="6" id="KW-1185">Reference proteome</keyword>
<accession>A0A9W7W475</accession>
<dbReference type="OrthoDB" id="4094614at2759"/>
<dbReference type="PANTHER" id="PTHR40633:SF1">
    <property type="entry name" value="GPI ANCHORED SERINE-THREONINE RICH PROTEIN (AFU_ORTHOLOGUE AFUA_1G03630)"/>
    <property type="match status" value="1"/>
</dbReference>
<feature type="signal peptide" evidence="3">
    <location>
        <begin position="1"/>
        <end position="23"/>
    </location>
</feature>
<evidence type="ECO:0000256" key="1">
    <source>
        <dbReference type="ARBA" id="ARBA00022729"/>
    </source>
</evidence>
<gene>
    <name evidence="5" type="ORF">Tdes44962_MAKER08721</name>
</gene>
<evidence type="ECO:0000256" key="2">
    <source>
        <dbReference type="SAM" id="MobiDB-lite"/>
    </source>
</evidence>
<keyword evidence="1 3" id="KW-0732">Signal</keyword>
<feature type="compositionally biased region" description="Low complexity" evidence="2">
    <location>
        <begin position="136"/>
        <end position="156"/>
    </location>
</feature>
<protein>
    <submittedName>
        <fullName evidence="5">Ser-Thr-rich glycosyl-phosphatidyl-inositol-anchored membrane family</fullName>
    </submittedName>
</protein>
<evidence type="ECO:0000256" key="3">
    <source>
        <dbReference type="SAM" id="SignalP"/>
    </source>
</evidence>
<evidence type="ECO:0000259" key="4">
    <source>
        <dbReference type="Pfam" id="PF10342"/>
    </source>
</evidence>
<reference evidence="5 6" key="1">
    <citation type="journal article" date="2018" name="IMA Fungus">
        <title>IMA Genome-F 10: Nine draft genome sequences of Claviceps purpurea s.lat., including C. arundinis, C. humidiphila, and C. cf. spartinae, pseudomolecules for the pitch canker pathogen Fusarium circinatum, draft genome of Davidsoniella eucalypti, Grosmannia galeiformis, Quambalaria eucalypti, and Teratosphaeria destructans.</title>
        <authorList>
            <person name="Wingfield B.D."/>
            <person name="Liu M."/>
            <person name="Nguyen H.D."/>
            <person name="Lane F.A."/>
            <person name="Morgan S.W."/>
            <person name="De Vos L."/>
            <person name="Wilken P.M."/>
            <person name="Duong T.A."/>
            <person name="Aylward J."/>
            <person name="Coetzee M.P."/>
            <person name="Dadej K."/>
            <person name="De Beer Z.W."/>
            <person name="Findlay W."/>
            <person name="Havenga M."/>
            <person name="Kolarik M."/>
            <person name="Menzies J.G."/>
            <person name="Naidoo K."/>
            <person name="Pochopski O."/>
            <person name="Shoukouhi P."/>
            <person name="Santana Q.C."/>
            <person name="Seifert K.A."/>
            <person name="Soal N."/>
            <person name="Steenkamp E.T."/>
            <person name="Tatham C.T."/>
            <person name="van der Nest M.A."/>
            <person name="Wingfield M.J."/>
        </authorList>
    </citation>
    <scope>NUCLEOTIDE SEQUENCE [LARGE SCALE GENOMIC DNA]</scope>
    <source>
        <strain evidence="5">CMW44962</strain>
    </source>
</reference>
<dbReference type="Proteomes" id="UP001138500">
    <property type="component" value="Unassembled WGS sequence"/>
</dbReference>
<proteinExistence type="predicted"/>
<dbReference type="EMBL" id="RIBY02001035">
    <property type="protein sequence ID" value="KAH9833925.1"/>
    <property type="molecule type" value="Genomic_DNA"/>
</dbReference>
<evidence type="ECO:0000313" key="6">
    <source>
        <dbReference type="Proteomes" id="UP001138500"/>
    </source>
</evidence>
<feature type="chain" id="PRO_5040860216" evidence="3">
    <location>
        <begin position="24"/>
        <end position="263"/>
    </location>
</feature>